<evidence type="ECO:0000256" key="1">
    <source>
        <dbReference type="ARBA" id="ARBA00022842"/>
    </source>
</evidence>
<evidence type="ECO:0000313" key="3">
    <source>
        <dbReference type="EMBL" id="KXV21268.1"/>
    </source>
</evidence>
<dbReference type="InterPro" id="IPR002716">
    <property type="entry name" value="PIN_dom"/>
</dbReference>
<proteinExistence type="predicted"/>
<dbReference type="PANTHER" id="PTHR35901">
    <property type="entry name" value="RIBONUCLEASE VAPC3"/>
    <property type="match status" value="1"/>
</dbReference>
<keyword evidence="1" id="KW-0460">Magnesium</keyword>
<reference evidence="3 4" key="1">
    <citation type="submission" date="2015-06" db="EMBL/GenBank/DDBJ databases">
        <title>Improved classification and identification of acetic acid bacteria using matrix-assisted laser desorption/ionization time-of-flight mass spectrometry; Gluconobacter nephelii and Gluconobacter uchimurae are later heterotypic synonyms of Gluconobacter japonicus and Gluconobacter oxydans, respectively.</title>
        <authorList>
            <person name="Li L."/>
            <person name="Cleenwerck I."/>
            <person name="De Vuyst L."/>
            <person name="Vandamme P."/>
        </authorList>
    </citation>
    <scope>NUCLEOTIDE SEQUENCE [LARGE SCALE GENOMIC DNA]</scope>
    <source>
        <strain evidence="3 4">LMG 1552</strain>
    </source>
</reference>
<dbReference type="InterPro" id="IPR051619">
    <property type="entry name" value="TypeII_TA_RNase_PINc/VapC"/>
</dbReference>
<dbReference type="RefSeq" id="WP_061507290.1">
    <property type="nucleotide sequence ID" value="NZ_LHZF01000089.1"/>
</dbReference>
<dbReference type="Pfam" id="PF01850">
    <property type="entry name" value="PIN"/>
    <property type="match status" value="1"/>
</dbReference>
<dbReference type="PATRIC" id="fig|178901.13.peg.379"/>
<dbReference type="AlphaFoldDB" id="A0A149S3H9"/>
<evidence type="ECO:0000313" key="4">
    <source>
        <dbReference type="Proteomes" id="UP000075526"/>
    </source>
</evidence>
<dbReference type="Proteomes" id="UP000075526">
    <property type="component" value="Unassembled WGS sequence"/>
</dbReference>
<dbReference type="InterPro" id="IPR029060">
    <property type="entry name" value="PIN-like_dom_sf"/>
</dbReference>
<dbReference type="InterPro" id="IPR044153">
    <property type="entry name" value="PIN_Pae0151-like"/>
</dbReference>
<feature type="domain" description="PIN" evidence="2">
    <location>
        <begin position="6"/>
        <end position="122"/>
    </location>
</feature>
<dbReference type="EMBL" id="LHZF01000089">
    <property type="protein sequence ID" value="KXV21268.1"/>
    <property type="molecule type" value="Genomic_DNA"/>
</dbReference>
<dbReference type="SUPFAM" id="SSF88723">
    <property type="entry name" value="PIN domain-like"/>
    <property type="match status" value="1"/>
</dbReference>
<accession>A0A149S3H9</accession>
<dbReference type="CDD" id="cd09873">
    <property type="entry name" value="PIN_Pae0151-like"/>
    <property type="match status" value="1"/>
</dbReference>
<dbReference type="Gene3D" id="3.40.50.1010">
    <property type="entry name" value="5'-nuclease"/>
    <property type="match status" value="1"/>
</dbReference>
<comment type="caution">
    <text evidence="3">The sequence shown here is derived from an EMBL/GenBank/DDBJ whole genome shotgun (WGS) entry which is preliminary data.</text>
</comment>
<protein>
    <submittedName>
        <fullName evidence="3">Twitching motility protein PilT</fullName>
    </submittedName>
</protein>
<dbReference type="PANTHER" id="PTHR35901:SF1">
    <property type="entry name" value="EXONUCLEASE VAPC9"/>
    <property type="match status" value="1"/>
</dbReference>
<sequence>MGIIKVIDTSVVAALLFGEPEGEQAAALMDNCELAAPPLLQFELANVCLIKCRRHPEQRDKLLSAFNLRKQLGIRETAVNQCEVVLLAEKTGLTAYDASYLWLARVLDADIVTFDRKLREAAATAGTR</sequence>
<gene>
    <name evidence="3" type="ORF">AD933_00960</name>
</gene>
<name>A0A149S3H9_9PROT</name>
<organism evidence="3 4">
    <name type="scientific">Acetobacter malorum</name>
    <dbReference type="NCBI Taxonomy" id="178901"/>
    <lineage>
        <taxon>Bacteria</taxon>
        <taxon>Pseudomonadati</taxon>
        <taxon>Pseudomonadota</taxon>
        <taxon>Alphaproteobacteria</taxon>
        <taxon>Acetobacterales</taxon>
        <taxon>Acetobacteraceae</taxon>
        <taxon>Acetobacter</taxon>
    </lineage>
</organism>
<evidence type="ECO:0000259" key="2">
    <source>
        <dbReference type="Pfam" id="PF01850"/>
    </source>
</evidence>